<organism evidence="5 6">
    <name type="scientific">Romboutsia weinsteinii</name>
    <dbReference type="NCBI Taxonomy" id="2020949"/>
    <lineage>
        <taxon>Bacteria</taxon>
        <taxon>Bacillati</taxon>
        <taxon>Bacillota</taxon>
        <taxon>Clostridia</taxon>
        <taxon>Peptostreptococcales</taxon>
        <taxon>Peptostreptococcaceae</taxon>
        <taxon>Romboutsia</taxon>
    </lineage>
</organism>
<keyword evidence="4" id="KW-0804">Transcription</keyword>
<dbReference type="OrthoDB" id="9795583at2"/>
<dbReference type="Gene3D" id="1.10.10.10">
    <property type="entry name" value="Winged helix-like DNA-binding domain superfamily/Winged helix DNA-binding domain"/>
    <property type="match status" value="1"/>
</dbReference>
<dbReference type="SUPFAM" id="SSF46785">
    <property type="entry name" value="Winged helix' DNA-binding domain"/>
    <property type="match status" value="1"/>
</dbReference>
<proteinExistence type="inferred from homology"/>
<dbReference type="RefSeq" id="WP_094367116.1">
    <property type="nucleotide sequence ID" value="NZ_NOJY02000031.1"/>
</dbReference>
<keyword evidence="3" id="KW-0238">DNA-binding</keyword>
<dbReference type="EMBL" id="NOJY02000031">
    <property type="protein sequence ID" value="RDY26275.1"/>
    <property type="molecule type" value="Genomic_DNA"/>
</dbReference>
<dbReference type="GO" id="GO:0003677">
    <property type="term" value="F:DNA binding"/>
    <property type="evidence" value="ECO:0007669"/>
    <property type="project" value="UniProtKB-KW"/>
</dbReference>
<comment type="similarity">
    <text evidence="1">Belongs to the BlaI transcriptional regulatory family.</text>
</comment>
<comment type="caution">
    <text evidence="5">The sequence shown here is derived from an EMBL/GenBank/DDBJ whole genome shotgun (WGS) entry which is preliminary data.</text>
</comment>
<evidence type="ECO:0000256" key="1">
    <source>
        <dbReference type="ARBA" id="ARBA00011046"/>
    </source>
</evidence>
<keyword evidence="6" id="KW-1185">Reference proteome</keyword>
<evidence type="ECO:0000256" key="2">
    <source>
        <dbReference type="ARBA" id="ARBA00023015"/>
    </source>
</evidence>
<accession>A0A371J0M1</accession>
<evidence type="ECO:0000313" key="6">
    <source>
        <dbReference type="Proteomes" id="UP000215694"/>
    </source>
</evidence>
<evidence type="ECO:0000313" key="5">
    <source>
        <dbReference type="EMBL" id="RDY26275.1"/>
    </source>
</evidence>
<dbReference type="GO" id="GO:0045892">
    <property type="term" value="P:negative regulation of DNA-templated transcription"/>
    <property type="evidence" value="ECO:0007669"/>
    <property type="project" value="InterPro"/>
</dbReference>
<evidence type="ECO:0000256" key="4">
    <source>
        <dbReference type="ARBA" id="ARBA00023163"/>
    </source>
</evidence>
<sequence>MKKIPRTELQVMKFIWAQNNSKVASVEIIKFMSEEYDWSKGTTSKTLIRLVEKEFLRQEKEGRLTFYFTIISSEEYLKFETQNFFSFVHGNSLSSIISALDDSKDISEDDIRSLEDWIKNR</sequence>
<dbReference type="Pfam" id="PF03965">
    <property type="entry name" value="Penicillinase_R"/>
    <property type="match status" value="1"/>
</dbReference>
<evidence type="ECO:0000256" key="3">
    <source>
        <dbReference type="ARBA" id="ARBA00023125"/>
    </source>
</evidence>
<keyword evidence="2" id="KW-0805">Transcription regulation</keyword>
<gene>
    <name evidence="5" type="ORF">CHL78_014355</name>
</gene>
<protein>
    <submittedName>
        <fullName evidence="5">BlaI/MecI/CopY family transcriptional regulator</fullName>
    </submittedName>
</protein>
<reference evidence="5 6" key="1">
    <citation type="journal article" date="2017" name="Genome Announc.">
        <title>Draft Genome Sequence of Romboutsia weinsteinii sp. nov. Strain CCRI-19649(T) Isolated from Surface Water.</title>
        <authorList>
            <person name="Maheux A.F."/>
            <person name="Boudreau D.K."/>
            <person name="Berube E."/>
            <person name="Boissinot M."/>
            <person name="Cantin P."/>
            <person name="Raymond F."/>
            <person name="Corbeil J."/>
            <person name="Omar R.F."/>
            <person name="Bergeron M.G."/>
        </authorList>
    </citation>
    <scope>NUCLEOTIDE SEQUENCE [LARGE SCALE GENOMIC DNA]</scope>
    <source>
        <strain evidence="5 6">CCRI-19649</strain>
    </source>
</reference>
<dbReference type="PIRSF" id="PIRSF019455">
    <property type="entry name" value="CopR_AtkY"/>
    <property type="match status" value="1"/>
</dbReference>
<dbReference type="InterPro" id="IPR036390">
    <property type="entry name" value="WH_DNA-bd_sf"/>
</dbReference>
<name>A0A371J0M1_9FIRM</name>
<dbReference type="AlphaFoldDB" id="A0A371J0M1"/>
<dbReference type="Proteomes" id="UP000215694">
    <property type="component" value="Unassembled WGS sequence"/>
</dbReference>
<dbReference type="InterPro" id="IPR005650">
    <property type="entry name" value="BlaI_family"/>
</dbReference>
<dbReference type="InterPro" id="IPR036388">
    <property type="entry name" value="WH-like_DNA-bd_sf"/>
</dbReference>
<dbReference type="Gene3D" id="1.10.4040.10">
    <property type="entry name" value="Penicillinase repressor domain"/>
    <property type="match status" value="1"/>
</dbReference>